<dbReference type="PANTHER" id="PTHR37820">
    <property type="entry name" value="CELL DIVISION PROTEIN DIVIB"/>
    <property type="match status" value="1"/>
</dbReference>
<evidence type="ECO:0000256" key="5">
    <source>
        <dbReference type="ARBA" id="ARBA00022989"/>
    </source>
</evidence>
<dbReference type="InterPro" id="IPR050487">
    <property type="entry name" value="FtsQ_DivIB"/>
</dbReference>
<dbReference type="Proteomes" id="UP000051790">
    <property type="component" value="Unassembled WGS sequence"/>
</dbReference>
<dbReference type="GO" id="GO:0032153">
    <property type="term" value="C:cell division site"/>
    <property type="evidence" value="ECO:0007669"/>
    <property type="project" value="UniProtKB-UniRule"/>
</dbReference>
<dbReference type="PROSITE" id="PS51779">
    <property type="entry name" value="POTRA"/>
    <property type="match status" value="1"/>
</dbReference>
<evidence type="ECO:0000259" key="10">
    <source>
        <dbReference type="PROSITE" id="PS51779"/>
    </source>
</evidence>
<dbReference type="GO" id="GO:0005886">
    <property type="term" value="C:plasma membrane"/>
    <property type="evidence" value="ECO:0007669"/>
    <property type="project" value="UniProtKB-SubCell"/>
</dbReference>
<evidence type="ECO:0000256" key="2">
    <source>
        <dbReference type="ARBA" id="ARBA00022475"/>
    </source>
</evidence>
<name>A0A0R1REY1_9LACO</name>
<evidence type="ECO:0000256" key="4">
    <source>
        <dbReference type="ARBA" id="ARBA00022692"/>
    </source>
</evidence>
<gene>
    <name evidence="8" type="primary">divIB</name>
    <name evidence="11" type="ORF">FD01_GL000153</name>
</gene>
<sequence length="271" mass="29894">MPFRRKSKAQDPLTPWEAYQAKQKHEKKAASRPLPLPHLSQTRASRRRRNLAVILTPLTVLLLVAIYFMTPLARVGDLSVRGESTLPAQSVIDASKLGSSQMIIDLLMHRDRVATRVKKTLPQVKTLSVSVKGFNQVTLQVHEYAPLGYVQKNGEYHVLLASGVVLKSATQTPKSTYPIFTGFTRKEAFEGAKTVASFPQAVRKAVSEVKATRGAANPYQITLSMSNGNLVVADSRTVAKKIKYYPQLLADVKTKGTVDLEVGAFFTPYAK</sequence>
<keyword evidence="5 8" id="KW-1133">Transmembrane helix</keyword>
<keyword evidence="3 8" id="KW-0132">Cell division</keyword>
<protein>
    <recommendedName>
        <fullName evidence="8">Cell division protein DivIB</fullName>
    </recommendedName>
</protein>
<dbReference type="PANTHER" id="PTHR37820:SF1">
    <property type="entry name" value="CELL DIVISION PROTEIN FTSQ"/>
    <property type="match status" value="1"/>
</dbReference>
<feature type="domain" description="POTRA" evidence="10">
    <location>
        <begin position="73"/>
        <end position="144"/>
    </location>
</feature>
<evidence type="ECO:0000256" key="7">
    <source>
        <dbReference type="ARBA" id="ARBA00023306"/>
    </source>
</evidence>
<reference evidence="11 12" key="1">
    <citation type="journal article" date="2015" name="Genome Announc.">
        <title>Expanding the biotechnology potential of lactobacilli through comparative genomics of 213 strains and associated genera.</title>
        <authorList>
            <person name="Sun Z."/>
            <person name="Harris H.M."/>
            <person name="McCann A."/>
            <person name="Guo C."/>
            <person name="Argimon S."/>
            <person name="Zhang W."/>
            <person name="Yang X."/>
            <person name="Jeffery I.B."/>
            <person name="Cooney J.C."/>
            <person name="Kagawa T.F."/>
            <person name="Liu W."/>
            <person name="Song Y."/>
            <person name="Salvetti E."/>
            <person name="Wrobel A."/>
            <person name="Rasinkangas P."/>
            <person name="Parkhill J."/>
            <person name="Rea M.C."/>
            <person name="O'Sullivan O."/>
            <person name="Ritari J."/>
            <person name="Douillard F.P."/>
            <person name="Paul Ross R."/>
            <person name="Yang R."/>
            <person name="Briner A.E."/>
            <person name="Felis G.E."/>
            <person name="de Vos W.M."/>
            <person name="Barrangou R."/>
            <person name="Klaenhammer T.R."/>
            <person name="Caufield P.W."/>
            <person name="Cui Y."/>
            <person name="Zhang H."/>
            <person name="O'Toole P.W."/>
        </authorList>
    </citation>
    <scope>NUCLEOTIDE SEQUENCE [LARGE SCALE GENOMIC DNA]</scope>
    <source>
        <strain evidence="11 12">DSM 13343</strain>
    </source>
</reference>
<evidence type="ECO:0000256" key="8">
    <source>
        <dbReference type="HAMAP-Rule" id="MF_00912"/>
    </source>
</evidence>
<comment type="caution">
    <text evidence="11">The sequence shown here is derived from an EMBL/GenBank/DDBJ whole genome shotgun (WGS) entry which is preliminary data.</text>
</comment>
<dbReference type="InterPro" id="IPR005548">
    <property type="entry name" value="Cell_div_FtsQ/DivIB_C"/>
</dbReference>
<evidence type="ECO:0000256" key="1">
    <source>
        <dbReference type="ARBA" id="ARBA00004370"/>
    </source>
</evidence>
<keyword evidence="12" id="KW-1185">Reference proteome</keyword>
<accession>A0A0R1REY1</accession>
<feature type="region of interest" description="Disordered" evidence="9">
    <location>
        <begin position="1"/>
        <end position="42"/>
    </location>
</feature>
<dbReference type="Pfam" id="PF03799">
    <property type="entry name" value="FtsQ_DivIB_C"/>
    <property type="match status" value="1"/>
</dbReference>
<comment type="similarity">
    <text evidence="8">Belongs to the FtsQ/DivIB family. DivIB subfamily.</text>
</comment>
<dbReference type="GO" id="GO:0043093">
    <property type="term" value="P:FtsZ-dependent cytokinesis"/>
    <property type="evidence" value="ECO:0007669"/>
    <property type="project" value="UniProtKB-UniRule"/>
</dbReference>
<keyword evidence="4 8" id="KW-0812">Transmembrane</keyword>
<proteinExistence type="inferred from homology"/>
<dbReference type="AlphaFoldDB" id="A0A0R1REY1"/>
<dbReference type="Gene3D" id="3.40.50.10960">
    <property type="match status" value="1"/>
</dbReference>
<keyword evidence="7 8" id="KW-0131">Cell cycle</keyword>
<evidence type="ECO:0000256" key="3">
    <source>
        <dbReference type="ARBA" id="ARBA00022618"/>
    </source>
</evidence>
<keyword evidence="6 8" id="KW-0472">Membrane</keyword>
<evidence type="ECO:0000313" key="11">
    <source>
        <dbReference type="EMBL" id="KRL53828.1"/>
    </source>
</evidence>
<evidence type="ECO:0000256" key="6">
    <source>
        <dbReference type="ARBA" id="ARBA00023136"/>
    </source>
</evidence>
<dbReference type="HAMAP" id="MF_00912">
    <property type="entry name" value="DivIB"/>
    <property type="match status" value="1"/>
</dbReference>
<organism evidence="11 12">
    <name type="scientific">Lacticaseibacillus manihotivorans DSM 13343 = JCM 12514</name>
    <dbReference type="NCBI Taxonomy" id="1423769"/>
    <lineage>
        <taxon>Bacteria</taxon>
        <taxon>Bacillati</taxon>
        <taxon>Bacillota</taxon>
        <taxon>Bacilli</taxon>
        <taxon>Lactobacillales</taxon>
        <taxon>Lactobacillaceae</taxon>
        <taxon>Lacticaseibacillus</taxon>
    </lineage>
</organism>
<evidence type="ECO:0000313" key="12">
    <source>
        <dbReference type="Proteomes" id="UP000051790"/>
    </source>
</evidence>
<dbReference type="RefSeq" id="WP_056962241.1">
    <property type="nucleotide sequence ID" value="NZ_AZEU01000009.1"/>
</dbReference>
<keyword evidence="2 8" id="KW-1003">Cell membrane</keyword>
<evidence type="ECO:0000256" key="9">
    <source>
        <dbReference type="SAM" id="MobiDB-lite"/>
    </source>
</evidence>
<dbReference type="InterPro" id="IPR034746">
    <property type="entry name" value="POTRA"/>
</dbReference>
<dbReference type="EMBL" id="AZEU01000009">
    <property type="protein sequence ID" value="KRL53828.1"/>
    <property type="molecule type" value="Genomic_DNA"/>
</dbReference>
<feature type="transmembrane region" description="Helical" evidence="8">
    <location>
        <begin position="51"/>
        <end position="69"/>
    </location>
</feature>
<dbReference type="InterPro" id="IPR026580">
    <property type="entry name" value="DivIB"/>
</dbReference>
<dbReference type="OrthoDB" id="1819027at2"/>
<comment type="subcellular location">
    <subcellularLocation>
        <location evidence="8">Cell membrane</location>
        <topology evidence="8">Single-pass type II membrane protein</topology>
    </subcellularLocation>
    <subcellularLocation>
        <location evidence="1">Membrane</location>
    </subcellularLocation>
    <text evidence="8">Localizes to the division septum.</text>
</comment>
<comment type="function">
    <text evidence="8">Cell division protein that may be involved in stabilizing or promoting the assembly of the division complex.</text>
</comment>
<dbReference type="PATRIC" id="fig|1423769.4.peg.168"/>